<reference evidence="4 5" key="1">
    <citation type="submission" date="2016-06" db="EMBL/GenBank/DDBJ databases">
        <title>Evolution of pathogenesis and genome organization in the Tremellales.</title>
        <authorList>
            <person name="Cuomo C."/>
            <person name="Litvintseva A."/>
            <person name="Heitman J."/>
            <person name="Chen Y."/>
            <person name="Sun S."/>
            <person name="Springer D."/>
            <person name="Dromer F."/>
            <person name="Young S."/>
            <person name="Zeng Q."/>
            <person name="Chapman S."/>
            <person name="Gujja S."/>
            <person name="Saif S."/>
            <person name="Birren B."/>
        </authorList>
    </citation>
    <scope>NUCLEOTIDE SEQUENCE [LARGE SCALE GENOMIC DNA]</scope>
    <source>
        <strain evidence="4 5">ATCC 28783</strain>
    </source>
</reference>
<evidence type="ECO:0000256" key="1">
    <source>
        <dbReference type="ARBA" id="ARBA00004342"/>
    </source>
</evidence>
<dbReference type="Gene3D" id="3.40.50.300">
    <property type="entry name" value="P-loop containing nucleotide triphosphate hydrolases"/>
    <property type="match status" value="1"/>
</dbReference>
<protein>
    <submittedName>
        <fullName evidence="4">Uncharacterized protein</fullName>
    </submittedName>
</protein>
<accession>A0A4Q1BTI6</accession>
<keyword evidence="5" id="KW-1185">Reference proteome</keyword>
<proteinExistence type="predicted"/>
<keyword evidence="3" id="KW-0342">GTP-binding</keyword>
<organism evidence="4 5">
    <name type="scientific">Tremella mesenterica</name>
    <name type="common">Jelly fungus</name>
    <dbReference type="NCBI Taxonomy" id="5217"/>
    <lineage>
        <taxon>Eukaryota</taxon>
        <taxon>Fungi</taxon>
        <taxon>Dikarya</taxon>
        <taxon>Basidiomycota</taxon>
        <taxon>Agaricomycotina</taxon>
        <taxon>Tremellomycetes</taxon>
        <taxon>Tremellales</taxon>
        <taxon>Tremellaceae</taxon>
        <taxon>Tremella</taxon>
    </lineage>
</organism>
<dbReference type="InterPro" id="IPR001806">
    <property type="entry name" value="Small_GTPase"/>
</dbReference>
<dbReference type="AlphaFoldDB" id="A0A4Q1BTI6"/>
<dbReference type="CDD" id="cd00876">
    <property type="entry name" value="Ras"/>
    <property type="match status" value="1"/>
</dbReference>
<dbReference type="GO" id="GO:0003924">
    <property type="term" value="F:GTPase activity"/>
    <property type="evidence" value="ECO:0007669"/>
    <property type="project" value="InterPro"/>
</dbReference>
<evidence type="ECO:0000313" key="5">
    <source>
        <dbReference type="Proteomes" id="UP000289152"/>
    </source>
</evidence>
<name>A0A4Q1BTI6_TREME</name>
<dbReference type="NCBIfam" id="TIGR00231">
    <property type="entry name" value="small_GTP"/>
    <property type="match status" value="1"/>
</dbReference>
<dbReference type="VEuPathDB" id="FungiDB:TREMEDRAFT_62789"/>
<dbReference type="InParanoid" id="A0A4Q1BTI6"/>
<dbReference type="PANTHER" id="PTHR24070">
    <property type="entry name" value="RAS, DI-RAS, AND RHEB FAMILY MEMBERS OF SMALL GTPASE SUPERFAMILY"/>
    <property type="match status" value="1"/>
</dbReference>
<dbReference type="EMBL" id="SDIL01000009">
    <property type="protein sequence ID" value="RXK41389.1"/>
    <property type="molecule type" value="Genomic_DNA"/>
</dbReference>
<dbReference type="OrthoDB" id="5976022at2759"/>
<dbReference type="SMART" id="SM00174">
    <property type="entry name" value="RHO"/>
    <property type="match status" value="1"/>
</dbReference>
<dbReference type="SMART" id="SM00173">
    <property type="entry name" value="RAS"/>
    <property type="match status" value="1"/>
</dbReference>
<dbReference type="Proteomes" id="UP000289152">
    <property type="component" value="Unassembled WGS sequence"/>
</dbReference>
<dbReference type="PROSITE" id="PS51419">
    <property type="entry name" value="RAB"/>
    <property type="match status" value="1"/>
</dbReference>
<dbReference type="SMART" id="SM00175">
    <property type="entry name" value="RAB"/>
    <property type="match status" value="1"/>
</dbReference>
<comment type="subcellular location">
    <subcellularLocation>
        <location evidence="1">Cell membrane</location>
        <topology evidence="1">Lipid-anchor</topology>
        <orientation evidence="1">Cytoplasmic side</orientation>
    </subcellularLocation>
</comment>
<dbReference type="STRING" id="5217.A0A4Q1BTI6"/>
<evidence type="ECO:0000256" key="3">
    <source>
        <dbReference type="ARBA" id="ARBA00023134"/>
    </source>
</evidence>
<evidence type="ECO:0000313" key="4">
    <source>
        <dbReference type="EMBL" id="RXK41389.1"/>
    </source>
</evidence>
<dbReference type="GO" id="GO:0007165">
    <property type="term" value="P:signal transduction"/>
    <property type="evidence" value="ECO:0007669"/>
    <property type="project" value="InterPro"/>
</dbReference>
<comment type="caution">
    <text evidence="4">The sequence shown here is derived from an EMBL/GenBank/DDBJ whole genome shotgun (WGS) entry which is preliminary data.</text>
</comment>
<dbReference type="InterPro" id="IPR027417">
    <property type="entry name" value="P-loop_NTPase"/>
</dbReference>
<dbReference type="PRINTS" id="PR00449">
    <property type="entry name" value="RASTRNSFRMNG"/>
</dbReference>
<dbReference type="InterPro" id="IPR005225">
    <property type="entry name" value="Small_GTP-bd"/>
</dbReference>
<dbReference type="SUPFAM" id="SSF52540">
    <property type="entry name" value="P-loop containing nucleoside triphosphate hydrolases"/>
    <property type="match status" value="1"/>
</dbReference>
<gene>
    <name evidence="4" type="ORF">M231_01294</name>
</gene>
<dbReference type="GO" id="GO:0005886">
    <property type="term" value="C:plasma membrane"/>
    <property type="evidence" value="ECO:0007669"/>
    <property type="project" value="UniProtKB-SubCell"/>
</dbReference>
<keyword evidence="2" id="KW-0547">Nucleotide-binding</keyword>
<dbReference type="FunFam" id="3.40.50.300:FF:001423">
    <property type="entry name" value="Ras family GTPase"/>
    <property type="match status" value="1"/>
</dbReference>
<dbReference type="Pfam" id="PF00071">
    <property type="entry name" value="Ras"/>
    <property type="match status" value="1"/>
</dbReference>
<evidence type="ECO:0000256" key="2">
    <source>
        <dbReference type="ARBA" id="ARBA00022741"/>
    </source>
</evidence>
<dbReference type="GO" id="GO:0005525">
    <property type="term" value="F:GTP binding"/>
    <property type="evidence" value="ECO:0007669"/>
    <property type="project" value="UniProtKB-KW"/>
</dbReference>
<dbReference type="PROSITE" id="PS51421">
    <property type="entry name" value="RAS"/>
    <property type="match status" value="1"/>
</dbReference>
<dbReference type="InterPro" id="IPR020849">
    <property type="entry name" value="Small_GTPase_Ras-type"/>
</dbReference>
<sequence length="177" mass="20464">MGSGGVGKSALTVRFINASYLEWYDPTIEDSYRKQFTVDGQACLLEILDTAGIEQYLTLNDLFIRESQGFVLVFSLTQRDTFREILKLRDTIYSIKSTFDIPIVIVGNKSDLGDEREVETSEGEKLAERWGVRYFETSARTDTNVWLVFEEIVRKIRSSDHYKRPKRRMKGPKCVIM</sequence>